<keyword evidence="2" id="KW-1185">Reference proteome</keyword>
<dbReference type="AlphaFoldDB" id="A0A225WJ67"/>
<proteinExistence type="predicted"/>
<dbReference type="Proteomes" id="UP000198211">
    <property type="component" value="Unassembled WGS sequence"/>
</dbReference>
<organism evidence="1 2">
    <name type="scientific">Phytophthora megakarya</name>
    <dbReference type="NCBI Taxonomy" id="4795"/>
    <lineage>
        <taxon>Eukaryota</taxon>
        <taxon>Sar</taxon>
        <taxon>Stramenopiles</taxon>
        <taxon>Oomycota</taxon>
        <taxon>Peronosporomycetes</taxon>
        <taxon>Peronosporales</taxon>
        <taxon>Peronosporaceae</taxon>
        <taxon>Phytophthora</taxon>
    </lineage>
</organism>
<protein>
    <submittedName>
        <fullName evidence="1">Uncharacterized protein</fullName>
    </submittedName>
</protein>
<evidence type="ECO:0000313" key="1">
    <source>
        <dbReference type="EMBL" id="OWZ17645.1"/>
    </source>
</evidence>
<comment type="caution">
    <text evidence="1">The sequence shown here is derived from an EMBL/GenBank/DDBJ whole genome shotgun (WGS) entry which is preliminary data.</text>
</comment>
<reference evidence="2" key="1">
    <citation type="submission" date="2017-03" db="EMBL/GenBank/DDBJ databases">
        <title>Phytopthora megakarya and P. palmivora, two closely related causual agents of cacao black pod achieved similar genome size and gene model numbers by different mechanisms.</title>
        <authorList>
            <person name="Ali S."/>
            <person name="Shao J."/>
            <person name="Larry D.J."/>
            <person name="Kronmiller B."/>
            <person name="Shen D."/>
            <person name="Strem M.D."/>
            <person name="Melnick R.L."/>
            <person name="Guiltinan M.J."/>
            <person name="Tyler B.M."/>
            <person name="Meinhardt L.W."/>
            <person name="Bailey B.A."/>
        </authorList>
    </citation>
    <scope>NUCLEOTIDE SEQUENCE [LARGE SCALE GENOMIC DNA]</scope>
    <source>
        <strain evidence="2">zdho120</strain>
    </source>
</reference>
<evidence type="ECO:0000313" key="2">
    <source>
        <dbReference type="Proteomes" id="UP000198211"/>
    </source>
</evidence>
<dbReference type="EMBL" id="NBNE01000719">
    <property type="protein sequence ID" value="OWZ17645.1"/>
    <property type="molecule type" value="Genomic_DNA"/>
</dbReference>
<gene>
    <name evidence="1" type="ORF">PHMEG_0008386</name>
</gene>
<sequence>MQGVLDTEAHSEATPIDEVLLRSMQQDGESLPSDDVVVPVTDHQGRQERTTFYYKSYKCMGFFEEDRLSLY</sequence>
<accession>A0A225WJ67</accession>
<name>A0A225WJ67_9STRA</name>